<dbReference type="Proteomes" id="UP000192739">
    <property type="component" value="Unassembled WGS sequence"/>
</dbReference>
<sequence length="275" mass="29202">MLAGVFAAELVVTVAVFAFPARDVPAAPSAAPHADVPPAVVTVGDRTVHLHSLGGPAADHLLSRIAADIGAAIDAVVAFWGPDWSRDVVVVAAGTRDQFLSAAGGPASQWEDIAAVTLVESVDPVSRRVAGQRIMFAPEAGRMHAGALRIVLRHELFHYAARADTALDAPRWLTEGVADFVARPVEQVPAGVVRSTMALPSDADLDTPGEQRSLAYDRSWLFARFVADVYGPDKLRGLYLAACGVGHTDLPPALRSVLGIGADEVLERWREWLGR</sequence>
<accession>A0A1E3SCI9</accession>
<organism evidence="1 2">
    <name type="scientific">Mycobacterium intermedium</name>
    <dbReference type="NCBI Taxonomy" id="28445"/>
    <lineage>
        <taxon>Bacteria</taxon>
        <taxon>Bacillati</taxon>
        <taxon>Actinomycetota</taxon>
        <taxon>Actinomycetes</taxon>
        <taxon>Mycobacteriales</taxon>
        <taxon>Mycobacteriaceae</taxon>
        <taxon>Mycobacterium</taxon>
        <taxon>Mycobacterium simiae complex</taxon>
    </lineage>
</organism>
<reference evidence="1 2" key="1">
    <citation type="submission" date="2017-02" db="EMBL/GenBank/DDBJ databases">
        <title>The new phylogeny of genus Mycobacterium.</title>
        <authorList>
            <person name="Tortoli E."/>
            <person name="Trovato A."/>
            <person name="Cirillo D.M."/>
        </authorList>
    </citation>
    <scope>NUCLEOTIDE SEQUENCE [LARGE SCALE GENOMIC DNA]</scope>
    <source>
        <strain evidence="1 2">DSM 44049</strain>
    </source>
</reference>
<keyword evidence="2" id="KW-1185">Reference proteome</keyword>
<dbReference type="STRING" id="28445.BHQ20_15645"/>
<proteinExistence type="predicted"/>
<protein>
    <recommendedName>
        <fullName evidence="3">Peptidase</fullName>
    </recommendedName>
</protein>
<dbReference type="EMBL" id="MVHT01000105">
    <property type="protein sequence ID" value="ORA95985.1"/>
    <property type="molecule type" value="Genomic_DNA"/>
</dbReference>
<evidence type="ECO:0008006" key="3">
    <source>
        <dbReference type="Google" id="ProtNLM"/>
    </source>
</evidence>
<comment type="caution">
    <text evidence="1">The sequence shown here is derived from an EMBL/GenBank/DDBJ whole genome shotgun (WGS) entry which is preliminary data.</text>
</comment>
<gene>
    <name evidence="1" type="ORF">BST27_26175</name>
</gene>
<evidence type="ECO:0000313" key="2">
    <source>
        <dbReference type="Proteomes" id="UP000192739"/>
    </source>
</evidence>
<dbReference type="AlphaFoldDB" id="A0A1E3SCI9"/>
<name>A0A1E3SCI9_MYCIE</name>
<evidence type="ECO:0000313" key="1">
    <source>
        <dbReference type="EMBL" id="ORA95985.1"/>
    </source>
</evidence>